<proteinExistence type="predicted"/>
<organism evidence="1">
    <name type="scientific">Sesamum latifolium</name>
    <dbReference type="NCBI Taxonomy" id="2727402"/>
    <lineage>
        <taxon>Eukaryota</taxon>
        <taxon>Viridiplantae</taxon>
        <taxon>Streptophyta</taxon>
        <taxon>Embryophyta</taxon>
        <taxon>Tracheophyta</taxon>
        <taxon>Spermatophyta</taxon>
        <taxon>Magnoliopsida</taxon>
        <taxon>eudicotyledons</taxon>
        <taxon>Gunneridae</taxon>
        <taxon>Pentapetalae</taxon>
        <taxon>asterids</taxon>
        <taxon>lamiids</taxon>
        <taxon>Lamiales</taxon>
        <taxon>Pedaliaceae</taxon>
        <taxon>Sesamum</taxon>
    </lineage>
</organism>
<dbReference type="PANTHER" id="PTHR35317:SF31">
    <property type="entry name" value="DUF4219 DOMAIN-CONTAINING PROTEIN"/>
    <property type="match status" value="1"/>
</dbReference>
<dbReference type="AlphaFoldDB" id="A0AAW2XNC3"/>
<evidence type="ECO:0000313" key="1">
    <source>
        <dbReference type="EMBL" id="KAL0455075.1"/>
    </source>
</evidence>
<comment type="caution">
    <text evidence="1">The sequence shown here is derived from an EMBL/GenBank/DDBJ whole genome shotgun (WGS) entry which is preliminary data.</text>
</comment>
<gene>
    <name evidence="1" type="ORF">Slati_0846700</name>
</gene>
<reference evidence="1" key="2">
    <citation type="journal article" date="2024" name="Plant">
        <title>Genomic evolution and insights into agronomic trait innovations of Sesamum species.</title>
        <authorList>
            <person name="Miao H."/>
            <person name="Wang L."/>
            <person name="Qu L."/>
            <person name="Liu H."/>
            <person name="Sun Y."/>
            <person name="Le M."/>
            <person name="Wang Q."/>
            <person name="Wei S."/>
            <person name="Zheng Y."/>
            <person name="Lin W."/>
            <person name="Duan Y."/>
            <person name="Cao H."/>
            <person name="Xiong S."/>
            <person name="Wang X."/>
            <person name="Wei L."/>
            <person name="Li C."/>
            <person name="Ma Q."/>
            <person name="Ju M."/>
            <person name="Zhao R."/>
            <person name="Li G."/>
            <person name="Mu C."/>
            <person name="Tian Q."/>
            <person name="Mei H."/>
            <person name="Zhang T."/>
            <person name="Gao T."/>
            <person name="Zhang H."/>
        </authorList>
    </citation>
    <scope>NUCLEOTIDE SEQUENCE</scope>
    <source>
        <strain evidence="1">KEN1</strain>
    </source>
</reference>
<sequence length="123" mass="14524">MEAYLRGLLVWEAVESDVEAELPENPTLNQLKVYEEKMQIFNLRKKFELLKMKETENVKEYIDRVMKVVNRMRLMGEDLPEKKIVEKVMVTLLERFEAKFSLLEGICRNSLFKKLANALQAVE</sequence>
<dbReference type="PANTHER" id="PTHR35317">
    <property type="entry name" value="OS04G0629600 PROTEIN"/>
    <property type="match status" value="1"/>
</dbReference>
<reference evidence="1" key="1">
    <citation type="submission" date="2020-06" db="EMBL/GenBank/DDBJ databases">
        <authorList>
            <person name="Li T."/>
            <person name="Hu X."/>
            <person name="Zhang T."/>
            <person name="Song X."/>
            <person name="Zhang H."/>
            <person name="Dai N."/>
            <person name="Sheng W."/>
            <person name="Hou X."/>
            <person name="Wei L."/>
        </authorList>
    </citation>
    <scope>NUCLEOTIDE SEQUENCE</scope>
    <source>
        <strain evidence="1">KEN1</strain>
        <tissue evidence="1">Leaf</tissue>
    </source>
</reference>
<protein>
    <submittedName>
        <fullName evidence="1">Uncharacterized protein</fullName>
    </submittedName>
</protein>
<name>A0AAW2XNC3_9LAMI</name>
<dbReference type="EMBL" id="JACGWN010000003">
    <property type="protein sequence ID" value="KAL0455075.1"/>
    <property type="molecule type" value="Genomic_DNA"/>
</dbReference>
<dbReference type="Pfam" id="PF14223">
    <property type="entry name" value="Retrotran_gag_2"/>
    <property type="match status" value="1"/>
</dbReference>
<accession>A0AAW2XNC3</accession>